<reference evidence="4" key="1">
    <citation type="submission" date="2016-04" db="UniProtKB">
        <authorList>
            <consortium name="WormBaseParasite"/>
        </authorList>
    </citation>
    <scope>IDENTIFICATION</scope>
</reference>
<feature type="compositionally biased region" description="Polar residues" evidence="1">
    <location>
        <begin position="1"/>
        <end position="25"/>
    </location>
</feature>
<feature type="region of interest" description="Disordered" evidence="1">
    <location>
        <begin position="1"/>
        <end position="29"/>
    </location>
</feature>
<feature type="region of interest" description="Disordered" evidence="1">
    <location>
        <begin position="52"/>
        <end position="78"/>
    </location>
</feature>
<feature type="compositionally biased region" description="Basic and acidic residues" evidence="1">
    <location>
        <begin position="66"/>
        <end position="78"/>
    </location>
</feature>
<feature type="region of interest" description="Disordered" evidence="1">
    <location>
        <begin position="403"/>
        <end position="423"/>
    </location>
</feature>
<reference evidence="2 3" key="2">
    <citation type="submission" date="2018-11" db="EMBL/GenBank/DDBJ databases">
        <authorList>
            <consortium name="Pathogen Informatics"/>
        </authorList>
    </citation>
    <scope>NUCLEOTIDE SEQUENCE [LARGE SCALE GENOMIC DNA]</scope>
</reference>
<protein>
    <submittedName>
        <fullName evidence="2 4">Uncharacterized protein</fullName>
    </submittedName>
</protein>
<evidence type="ECO:0000313" key="4">
    <source>
        <dbReference type="WBParaSite" id="HDID_0000137101-mRNA-1"/>
    </source>
</evidence>
<feature type="compositionally biased region" description="Low complexity" evidence="1">
    <location>
        <begin position="119"/>
        <end position="138"/>
    </location>
</feature>
<proteinExistence type="predicted"/>
<evidence type="ECO:0000313" key="3">
    <source>
        <dbReference type="Proteomes" id="UP000274504"/>
    </source>
</evidence>
<evidence type="ECO:0000313" key="2">
    <source>
        <dbReference type="EMBL" id="VDL18833.1"/>
    </source>
</evidence>
<sequence>MGGTQSRTSLKTPSLRSGKKFSSSKPSDKNFSLEDFVAEMVRQLVEQKVQEIVEEERRNTSLRNRTKGDSPKTQEVLKNDEGELEILKSDDEFFKTALAAGEKKLIDLTGNQVNMSLSDSDFSTSSSNPSSTSSSPIEDFSEASLIPSPTGIPPDQIVGLIVNVPSRMVPFLNEALQFFWNLRINSKPGTFERELEKTAYPPRFTDTCTEIEDVELCRNADRMGFINRPFFFDFVREMIQRIYEGEDKDIQMNRDPVINSSRYRLWLGTKRPNSFVMLERIVRMNVEQDLGINLTLSQEERITPPPPAPVIKDLKRLPKITQWTIQRKNWLDQHLEVEMRADEPYWMNYQPFEKSVLDSHIAKILVEEFDEVYDSCVKKAAKEIYEEDMQLMSGNLLKEVVTNAGTNNGSRNRHSSSISDLAS</sequence>
<feature type="region of interest" description="Disordered" evidence="1">
    <location>
        <begin position="119"/>
        <end position="148"/>
    </location>
</feature>
<dbReference type="EMBL" id="UYSG01000249">
    <property type="protein sequence ID" value="VDL18833.1"/>
    <property type="molecule type" value="Genomic_DNA"/>
</dbReference>
<dbReference type="WBParaSite" id="HDID_0000137101-mRNA-1">
    <property type="protein sequence ID" value="HDID_0000137101-mRNA-1"/>
    <property type="gene ID" value="HDID_0000137101"/>
</dbReference>
<gene>
    <name evidence="2" type="ORF">HDID_LOCUS1372</name>
</gene>
<dbReference type="OrthoDB" id="306254at2759"/>
<dbReference type="STRING" id="6216.A0A158QCD8"/>
<organism evidence="4">
    <name type="scientific">Hymenolepis diminuta</name>
    <name type="common">Rat tapeworm</name>
    <dbReference type="NCBI Taxonomy" id="6216"/>
    <lineage>
        <taxon>Eukaryota</taxon>
        <taxon>Metazoa</taxon>
        <taxon>Spiralia</taxon>
        <taxon>Lophotrochozoa</taxon>
        <taxon>Platyhelminthes</taxon>
        <taxon>Cestoda</taxon>
        <taxon>Eucestoda</taxon>
        <taxon>Cyclophyllidea</taxon>
        <taxon>Hymenolepididae</taxon>
        <taxon>Hymenolepis</taxon>
    </lineage>
</organism>
<accession>A0A158QCD8</accession>
<name>A0A158QCD8_HYMDI</name>
<dbReference type="AlphaFoldDB" id="A0A158QCD8"/>
<evidence type="ECO:0000256" key="1">
    <source>
        <dbReference type="SAM" id="MobiDB-lite"/>
    </source>
</evidence>
<dbReference type="Proteomes" id="UP000274504">
    <property type="component" value="Unassembled WGS sequence"/>
</dbReference>